<dbReference type="EMBL" id="CP000852">
    <property type="protein sequence ID" value="ABW02113.1"/>
    <property type="molecule type" value="Genomic_DNA"/>
</dbReference>
<dbReference type="AlphaFoldDB" id="A8M8P4"/>
<organism evidence="1 2">
    <name type="scientific">Caldivirga maquilingensis (strain ATCC 700844 / DSM 13496 / JCM 10307 / IC-167)</name>
    <dbReference type="NCBI Taxonomy" id="397948"/>
    <lineage>
        <taxon>Archaea</taxon>
        <taxon>Thermoproteota</taxon>
        <taxon>Thermoprotei</taxon>
        <taxon>Thermoproteales</taxon>
        <taxon>Thermoproteaceae</taxon>
        <taxon>Caldivirga</taxon>
    </lineage>
</organism>
<dbReference type="eggNOG" id="arCOG05460">
    <property type="taxonomic scope" value="Archaea"/>
</dbReference>
<gene>
    <name evidence="1" type="ordered locus">Cmaq_1286</name>
</gene>
<reference evidence="1 2" key="1">
    <citation type="submission" date="2007-10" db="EMBL/GenBank/DDBJ databases">
        <title>Complete sequence of Caldivirga maquilingensis IC-167.</title>
        <authorList>
            <consortium name="US DOE Joint Genome Institute"/>
            <person name="Copeland A."/>
            <person name="Lucas S."/>
            <person name="Lapidus A."/>
            <person name="Barry K."/>
            <person name="Glavina del Rio T."/>
            <person name="Dalin E."/>
            <person name="Tice H."/>
            <person name="Pitluck S."/>
            <person name="Saunders E."/>
            <person name="Brettin T."/>
            <person name="Bruce D."/>
            <person name="Detter J.C."/>
            <person name="Han C."/>
            <person name="Schmutz J."/>
            <person name="Larimer F."/>
            <person name="Land M."/>
            <person name="Hauser L."/>
            <person name="Kyrpides N."/>
            <person name="Ivanova N."/>
            <person name="Biddle J.F."/>
            <person name="Zhang Z."/>
            <person name="Fitz-Gibbon S.T."/>
            <person name="Lowe T.M."/>
            <person name="Saltikov C."/>
            <person name="House C.H."/>
            <person name="Richardson P."/>
        </authorList>
    </citation>
    <scope>NUCLEOTIDE SEQUENCE [LARGE SCALE GENOMIC DNA]</scope>
    <source>
        <strain evidence="2">ATCC 700844 / DSM 13496 / JCM 10307 / IC-167</strain>
    </source>
</reference>
<evidence type="ECO:0000313" key="2">
    <source>
        <dbReference type="Proteomes" id="UP000001137"/>
    </source>
</evidence>
<dbReference type="OrthoDB" id="23364at2157"/>
<evidence type="ECO:0000313" key="1">
    <source>
        <dbReference type="EMBL" id="ABW02113.1"/>
    </source>
</evidence>
<sequence>MHREGLRCPKCGSTRIGVIAGGQFQLKCLGCGYIWTPSLVPSGYIEVNGKLIHWTEVEAAKEKLLSELREVLENAGDCERIKPILAKYSGTLDAERISRVVKNALTQVEPNLRLKGQSFVERYSKAVMACVNEYFNSSKVTEPRHLD</sequence>
<dbReference type="KEGG" id="cma:Cmaq_1286"/>
<keyword evidence="2" id="KW-1185">Reference proteome</keyword>
<dbReference type="GeneID" id="5708472"/>
<dbReference type="Proteomes" id="UP000001137">
    <property type="component" value="Chromosome"/>
</dbReference>
<dbReference type="RefSeq" id="WP_012186332.1">
    <property type="nucleotide sequence ID" value="NC_009954.1"/>
</dbReference>
<dbReference type="HOGENOM" id="CLU_1830698_0_0_2"/>
<name>A8M8P4_CALMQ</name>
<accession>A8M8P4</accession>
<protein>
    <submittedName>
        <fullName evidence="1">Uncharacterized protein</fullName>
    </submittedName>
</protein>
<proteinExistence type="predicted"/>